<sequence>MGSMYMCGDLMCQSLISTTYQEFWPVSLDEQDLPVHKTAWDRPSRRDVSCRPSGRLQDSQVVLCSTLPQVSGCRPPAADTNDQGSQTLPELTTDEEIEMVGNLPAFSKLDKNTLQYLGWSSGALDNVAGNNLEEENNDDKEEKDIYRGRISDLLQKLYTQQPSPVENGSQLYRSQLAASLKAFKPKDWPPLKFKDIDSSFLRCKPINTQPERNPTPPPSRYTSPLRPRRPVSVPAGALRRPDTPVDVRPGNFDTLNPRMLARLMGDSRVAQTYGDIIPLNERLAETEDEETKTEKSEEKSKKAKDDENSTSGIESSQTDDDSGSSSDDEDSDFEPTVDRDRKVPDLVLRPEKLDSLVVPDSAKGWRKYDFDADNVEIPEYEFADPLPEPFRDIDLRQMARLKWNWRDQTKARPGDGCLNGILDRLVDLERLQIETEEWEQKRMSQINKRSKRTATAKNGNRDKRCCNKCLQPACVGDCPEKVVQSTVCEMCRQPLCVSSQCKETKYEQRMRLPRDDERAPTPKPPLPRACKSCQSKTNAKLINANNLILGRPKSGNVTFSRGQSSMKPRDLRPNVSNEGNQQDIIRDFEKLGLNSTQNSRQNSASRIQRPRSRNGMLPGKSFFSQRRDSLTEVDKEVAVINSRRMRKVGRTIKYRRPKTAV</sequence>
<dbReference type="EMBL" id="VSWD01000012">
    <property type="protein sequence ID" value="KAK3086235.1"/>
    <property type="molecule type" value="Genomic_DNA"/>
</dbReference>
<proteinExistence type="predicted"/>
<dbReference type="AlphaFoldDB" id="A0AA89BXF6"/>
<comment type="caution">
    <text evidence="2">The sequence shown here is derived from an EMBL/GenBank/DDBJ whole genome shotgun (WGS) entry which is preliminary data.</text>
</comment>
<feature type="compositionally biased region" description="Basic and acidic residues" evidence="1">
    <location>
        <begin position="508"/>
        <end position="520"/>
    </location>
</feature>
<feature type="compositionally biased region" description="Acidic residues" evidence="1">
    <location>
        <begin position="317"/>
        <end position="335"/>
    </location>
</feature>
<dbReference type="PANTHER" id="PTHR22145">
    <property type="entry name" value="SI:CH211-266K22.6"/>
    <property type="match status" value="1"/>
</dbReference>
<dbReference type="InterPro" id="IPR029266">
    <property type="entry name" value="FAM217"/>
</dbReference>
<feature type="region of interest" description="Disordered" evidence="1">
    <location>
        <begin position="204"/>
        <end position="255"/>
    </location>
</feature>
<protein>
    <submittedName>
        <fullName evidence="2">Uncharacterized protein</fullName>
    </submittedName>
</protein>
<evidence type="ECO:0000313" key="3">
    <source>
        <dbReference type="Proteomes" id="UP001186944"/>
    </source>
</evidence>
<feature type="compositionally biased region" description="Polar residues" evidence="1">
    <location>
        <begin position="593"/>
        <end position="606"/>
    </location>
</feature>
<dbReference type="PANTHER" id="PTHR22145:SF2">
    <property type="entry name" value="SI:CH211-266K22.6"/>
    <property type="match status" value="1"/>
</dbReference>
<feature type="region of interest" description="Disordered" evidence="1">
    <location>
        <begin position="280"/>
        <end position="345"/>
    </location>
</feature>
<dbReference type="Pfam" id="PF15344">
    <property type="entry name" value="FAM217"/>
    <property type="match status" value="1"/>
</dbReference>
<feature type="compositionally biased region" description="Polar residues" evidence="1">
    <location>
        <begin position="574"/>
        <end position="583"/>
    </location>
</feature>
<feature type="region of interest" description="Disordered" evidence="1">
    <location>
        <begin position="553"/>
        <end position="623"/>
    </location>
</feature>
<feature type="compositionally biased region" description="Polar residues" evidence="1">
    <location>
        <begin position="555"/>
        <end position="566"/>
    </location>
</feature>
<feature type="region of interest" description="Disordered" evidence="1">
    <location>
        <begin position="508"/>
        <end position="531"/>
    </location>
</feature>
<feature type="compositionally biased region" description="Basic and acidic residues" evidence="1">
    <location>
        <begin position="292"/>
        <end position="307"/>
    </location>
</feature>
<keyword evidence="3" id="KW-1185">Reference proteome</keyword>
<name>A0AA89BXF6_PINIB</name>
<organism evidence="2 3">
    <name type="scientific">Pinctada imbricata</name>
    <name type="common">Atlantic pearl-oyster</name>
    <name type="synonym">Pinctada martensii</name>
    <dbReference type="NCBI Taxonomy" id="66713"/>
    <lineage>
        <taxon>Eukaryota</taxon>
        <taxon>Metazoa</taxon>
        <taxon>Spiralia</taxon>
        <taxon>Lophotrochozoa</taxon>
        <taxon>Mollusca</taxon>
        <taxon>Bivalvia</taxon>
        <taxon>Autobranchia</taxon>
        <taxon>Pteriomorphia</taxon>
        <taxon>Pterioida</taxon>
        <taxon>Pterioidea</taxon>
        <taxon>Pteriidae</taxon>
        <taxon>Pinctada</taxon>
    </lineage>
</organism>
<accession>A0AA89BXF6</accession>
<reference evidence="2" key="1">
    <citation type="submission" date="2019-08" db="EMBL/GenBank/DDBJ databases">
        <title>The improved chromosome-level genome for the pearl oyster Pinctada fucata martensii using PacBio sequencing and Hi-C.</title>
        <authorList>
            <person name="Zheng Z."/>
        </authorList>
    </citation>
    <scope>NUCLEOTIDE SEQUENCE</scope>
    <source>
        <strain evidence="2">ZZ-2019</strain>
        <tissue evidence="2">Adductor muscle</tissue>
    </source>
</reference>
<evidence type="ECO:0000313" key="2">
    <source>
        <dbReference type="EMBL" id="KAK3086235.1"/>
    </source>
</evidence>
<gene>
    <name evidence="2" type="ORF">FSP39_015604</name>
</gene>
<evidence type="ECO:0000256" key="1">
    <source>
        <dbReference type="SAM" id="MobiDB-lite"/>
    </source>
</evidence>
<dbReference type="Proteomes" id="UP001186944">
    <property type="component" value="Unassembled WGS sequence"/>
</dbReference>
<feature type="compositionally biased region" description="Basic and acidic residues" evidence="1">
    <location>
        <begin position="336"/>
        <end position="345"/>
    </location>
</feature>